<feature type="transmembrane region" description="Helical" evidence="6">
    <location>
        <begin position="237"/>
        <end position="256"/>
    </location>
</feature>
<keyword evidence="6" id="KW-0812">Transmembrane</keyword>
<dbReference type="EMBL" id="ML014206">
    <property type="protein sequence ID" value="RKP00641.1"/>
    <property type="molecule type" value="Genomic_DNA"/>
</dbReference>
<evidence type="ECO:0000313" key="7">
    <source>
        <dbReference type="EMBL" id="RKP00641.1"/>
    </source>
</evidence>
<evidence type="ECO:0000256" key="5">
    <source>
        <dbReference type="RuleBase" id="RU003750"/>
    </source>
</evidence>
<feature type="transmembrane region" description="Helical" evidence="6">
    <location>
        <begin position="170"/>
        <end position="189"/>
    </location>
</feature>
<dbReference type="PANTHER" id="PTHR10414:SF77">
    <property type="entry name" value="CDP-ALCOHOL PHOSPHATIDYLTRANSFERASE FAMILY PROTEIN"/>
    <property type="match status" value="1"/>
</dbReference>
<comment type="subcellular location">
    <subcellularLocation>
        <location evidence="1">Membrane</location>
    </subcellularLocation>
</comment>
<dbReference type="STRING" id="1555241.A0A4P9X6L0"/>
<keyword evidence="4 6" id="KW-0472">Membrane</keyword>
<feature type="transmembrane region" description="Helical" evidence="6">
    <location>
        <begin position="41"/>
        <end position="61"/>
    </location>
</feature>
<name>A0A4P9X6L0_9FUNG</name>
<organism evidence="7 8">
    <name type="scientific">Caulochytrium protostelioides</name>
    <dbReference type="NCBI Taxonomy" id="1555241"/>
    <lineage>
        <taxon>Eukaryota</taxon>
        <taxon>Fungi</taxon>
        <taxon>Fungi incertae sedis</taxon>
        <taxon>Chytridiomycota</taxon>
        <taxon>Chytridiomycota incertae sedis</taxon>
        <taxon>Chytridiomycetes</taxon>
        <taxon>Caulochytriales</taxon>
        <taxon>Caulochytriaceae</taxon>
        <taxon>Caulochytrium</taxon>
    </lineage>
</organism>
<dbReference type="PROSITE" id="PS00379">
    <property type="entry name" value="CDP_ALCOHOL_P_TRANSF"/>
    <property type="match status" value="1"/>
</dbReference>
<accession>A0A4P9X6L0</accession>
<comment type="similarity">
    <text evidence="2 5">Belongs to the CDP-alcohol phosphatidyltransferase class-I family.</text>
</comment>
<dbReference type="PIRSF" id="PIRSF015665">
    <property type="entry name" value="CHOPT"/>
    <property type="match status" value="1"/>
</dbReference>
<protein>
    <recommendedName>
        <fullName evidence="9">Choline/ethanolaminephosphotransferase</fullName>
    </recommendedName>
</protein>
<dbReference type="InterPro" id="IPR048254">
    <property type="entry name" value="CDP_ALCOHOL_P_TRANSF_CS"/>
</dbReference>
<feature type="transmembrane region" description="Helical" evidence="6">
    <location>
        <begin position="333"/>
        <end position="355"/>
    </location>
</feature>
<proteinExistence type="inferred from homology"/>
<reference evidence="8" key="1">
    <citation type="journal article" date="2018" name="Nat. Microbiol.">
        <title>Leveraging single-cell genomics to expand the fungal tree of life.</title>
        <authorList>
            <person name="Ahrendt S.R."/>
            <person name="Quandt C.A."/>
            <person name="Ciobanu D."/>
            <person name="Clum A."/>
            <person name="Salamov A."/>
            <person name="Andreopoulos B."/>
            <person name="Cheng J.F."/>
            <person name="Woyke T."/>
            <person name="Pelin A."/>
            <person name="Henrissat B."/>
            <person name="Reynolds N.K."/>
            <person name="Benny G.L."/>
            <person name="Smith M.E."/>
            <person name="James T.Y."/>
            <person name="Grigoriev I.V."/>
        </authorList>
    </citation>
    <scope>NUCLEOTIDE SEQUENCE [LARGE SCALE GENOMIC DNA]</scope>
    <source>
        <strain evidence="8">ATCC 52028</strain>
    </source>
</reference>
<dbReference type="GO" id="GO:0016780">
    <property type="term" value="F:phosphotransferase activity, for other substituted phosphate groups"/>
    <property type="evidence" value="ECO:0007669"/>
    <property type="project" value="InterPro"/>
</dbReference>
<evidence type="ECO:0008006" key="9">
    <source>
        <dbReference type="Google" id="ProtNLM"/>
    </source>
</evidence>
<keyword evidence="3 5" id="KW-0808">Transferase</keyword>
<feature type="transmembrane region" description="Helical" evidence="6">
    <location>
        <begin position="68"/>
        <end position="86"/>
    </location>
</feature>
<dbReference type="InterPro" id="IPR043130">
    <property type="entry name" value="CDP-OH_PTrfase_TM_dom"/>
</dbReference>
<dbReference type="AlphaFoldDB" id="A0A4P9X6L0"/>
<dbReference type="Proteomes" id="UP000274922">
    <property type="component" value="Unassembled WGS sequence"/>
</dbReference>
<evidence type="ECO:0000256" key="1">
    <source>
        <dbReference type="ARBA" id="ARBA00004370"/>
    </source>
</evidence>
<dbReference type="InterPro" id="IPR000462">
    <property type="entry name" value="CDP-OH_P_trans"/>
</dbReference>
<feature type="non-terminal residue" evidence="7">
    <location>
        <position position="370"/>
    </location>
</feature>
<dbReference type="Gene3D" id="1.20.120.1760">
    <property type="match status" value="1"/>
</dbReference>
<feature type="transmembrane region" description="Helical" evidence="6">
    <location>
        <begin position="131"/>
        <end position="149"/>
    </location>
</feature>
<dbReference type="Pfam" id="PF01066">
    <property type="entry name" value="CDP-OH_P_transf"/>
    <property type="match status" value="1"/>
</dbReference>
<evidence type="ECO:0000256" key="4">
    <source>
        <dbReference type="ARBA" id="ARBA00023136"/>
    </source>
</evidence>
<dbReference type="OrthoDB" id="196717at2759"/>
<gene>
    <name evidence="7" type="ORF">CXG81DRAFT_758</name>
</gene>
<feature type="transmembrane region" description="Helical" evidence="6">
    <location>
        <begin position="268"/>
        <end position="289"/>
    </location>
</feature>
<feature type="transmembrane region" description="Helical" evidence="6">
    <location>
        <begin position="204"/>
        <end position="225"/>
    </location>
</feature>
<keyword evidence="6" id="KW-1133">Transmembrane helix</keyword>
<evidence type="ECO:0000256" key="2">
    <source>
        <dbReference type="ARBA" id="ARBA00010441"/>
    </source>
</evidence>
<dbReference type="PANTHER" id="PTHR10414">
    <property type="entry name" value="ETHANOLAMINEPHOSPHOTRANSFERASE"/>
    <property type="match status" value="1"/>
</dbReference>
<dbReference type="InterPro" id="IPR014472">
    <property type="entry name" value="CHOPT"/>
</dbReference>
<keyword evidence="8" id="KW-1185">Reference proteome</keyword>
<evidence type="ECO:0000256" key="3">
    <source>
        <dbReference type="ARBA" id="ARBA00022679"/>
    </source>
</evidence>
<sequence>LANLRLYQYSAVDKSPLSYYVLRPYWNWCVQWFPMTMAPNLITLIGFCAVLIDVLLILIYTPDLATPAPAWVYVAFAAGLWIYSTFDNVDGKQARRTGTSSPLGELFDHGCDALNATAGGLVQAAGLGLGVSGRTCIVLFVTIGTFYIASWENYHTKTLYLGYINGPTEGLVVSCLTMLASAVWGPAIWHQPASHWIGPLAPRTWLVCDLCTAGLLGLMLTTQLPASLLNTTTMGQALWQTIPFALFFLAVGVWLAAPGSVVMTPDYFILFAFTVGLVFGRIATIIILAHVTHMPYPEWSLLYFPVYAGALLSLPAVITGSPHAALWTPAGEATYLSIVFLWSLVAYLSWAWIVIQQFCHHLGIECLSIA</sequence>
<feature type="non-terminal residue" evidence="7">
    <location>
        <position position="1"/>
    </location>
</feature>
<dbReference type="GO" id="GO:0016020">
    <property type="term" value="C:membrane"/>
    <property type="evidence" value="ECO:0007669"/>
    <property type="project" value="UniProtKB-SubCell"/>
</dbReference>
<evidence type="ECO:0000256" key="6">
    <source>
        <dbReference type="SAM" id="Phobius"/>
    </source>
</evidence>
<evidence type="ECO:0000313" key="8">
    <source>
        <dbReference type="Proteomes" id="UP000274922"/>
    </source>
</evidence>
<feature type="transmembrane region" description="Helical" evidence="6">
    <location>
        <begin position="301"/>
        <end position="321"/>
    </location>
</feature>
<dbReference type="GO" id="GO:0008654">
    <property type="term" value="P:phospholipid biosynthetic process"/>
    <property type="evidence" value="ECO:0007669"/>
    <property type="project" value="InterPro"/>
</dbReference>